<gene>
    <name evidence="2" type="ORF">SAMN04488029_0449</name>
</gene>
<proteinExistence type="predicted"/>
<accession>A0A1W2G604</accession>
<keyword evidence="1" id="KW-0175">Coiled coil</keyword>
<protein>
    <recommendedName>
        <fullName evidence="4">Viral A-type inclusion protein</fullName>
    </recommendedName>
</protein>
<feature type="coiled-coil region" evidence="1">
    <location>
        <begin position="78"/>
        <end position="142"/>
    </location>
</feature>
<name>A0A1W2G604_REIFA</name>
<dbReference type="RefSeq" id="WP_084370790.1">
    <property type="nucleotide sequence ID" value="NZ_FWYF01000001.1"/>
</dbReference>
<dbReference type="EMBL" id="FWYF01000001">
    <property type="protein sequence ID" value="SMD32109.1"/>
    <property type="molecule type" value="Genomic_DNA"/>
</dbReference>
<evidence type="ECO:0008006" key="4">
    <source>
        <dbReference type="Google" id="ProtNLM"/>
    </source>
</evidence>
<evidence type="ECO:0000313" key="2">
    <source>
        <dbReference type="EMBL" id="SMD32109.1"/>
    </source>
</evidence>
<organism evidence="2 3">
    <name type="scientific">Reichenbachiella faecimaris</name>
    <dbReference type="NCBI Taxonomy" id="692418"/>
    <lineage>
        <taxon>Bacteria</taxon>
        <taxon>Pseudomonadati</taxon>
        <taxon>Bacteroidota</taxon>
        <taxon>Cytophagia</taxon>
        <taxon>Cytophagales</taxon>
        <taxon>Reichenbachiellaceae</taxon>
        <taxon>Reichenbachiella</taxon>
    </lineage>
</organism>
<dbReference type="STRING" id="692418.SAMN04488029_0449"/>
<keyword evidence="3" id="KW-1185">Reference proteome</keyword>
<evidence type="ECO:0000313" key="3">
    <source>
        <dbReference type="Proteomes" id="UP000192472"/>
    </source>
</evidence>
<dbReference type="AlphaFoldDB" id="A0A1W2G604"/>
<sequence length="144" mass="16459">MINRINNVLISGLIALTVVACNSEKKEQQALFDEVMLVHDEVMPKMGNLRALASELSQKADSLALDSLTDSSEEINEMRSLSKKLKDANEGMMEWMRKFEQVKEGTPHGEVIQYLKEQRESIQKVRDDMINSKNEAEKYLLENN</sequence>
<dbReference type="OrthoDB" id="1436925at2"/>
<dbReference type="PROSITE" id="PS51257">
    <property type="entry name" value="PROKAR_LIPOPROTEIN"/>
    <property type="match status" value="1"/>
</dbReference>
<evidence type="ECO:0000256" key="1">
    <source>
        <dbReference type="SAM" id="Coils"/>
    </source>
</evidence>
<reference evidence="2 3" key="1">
    <citation type="submission" date="2017-04" db="EMBL/GenBank/DDBJ databases">
        <authorList>
            <person name="Afonso C.L."/>
            <person name="Miller P.J."/>
            <person name="Scott M.A."/>
            <person name="Spackman E."/>
            <person name="Goraichik I."/>
            <person name="Dimitrov K.M."/>
            <person name="Suarez D.L."/>
            <person name="Swayne D.E."/>
        </authorList>
    </citation>
    <scope>NUCLEOTIDE SEQUENCE [LARGE SCALE GENOMIC DNA]</scope>
    <source>
        <strain evidence="2 3">DSM 26133</strain>
    </source>
</reference>
<dbReference type="Proteomes" id="UP000192472">
    <property type="component" value="Unassembled WGS sequence"/>
</dbReference>